<feature type="compositionally biased region" description="Low complexity" evidence="1">
    <location>
        <begin position="135"/>
        <end position="147"/>
    </location>
</feature>
<keyword evidence="3" id="KW-1185">Reference proteome</keyword>
<feature type="region of interest" description="Disordered" evidence="1">
    <location>
        <begin position="122"/>
        <end position="147"/>
    </location>
</feature>
<dbReference type="EMBL" id="BAABWU010000020">
    <property type="protein sequence ID" value="GAA6198251.1"/>
    <property type="molecule type" value="Genomic_DNA"/>
</dbReference>
<evidence type="ECO:0000256" key="1">
    <source>
        <dbReference type="SAM" id="MobiDB-lite"/>
    </source>
</evidence>
<protein>
    <submittedName>
        <fullName evidence="2">Uncharacterized protein</fullName>
    </submittedName>
</protein>
<sequence>MPKKSAQQSKAEAAELTKLITKMRKKEHNFALTLGKEGGVVLAADPKKAASVMWREAKANGGTAKGCMGVATVEGKVIQFRPEGGDEPPKALYVGTKKYLKDLGLSFKVAFVLGDGSVIGDPLDDEDDAEQATVDPAPNDATPDAANADANDYADRIATVKDQIKALAPRVGALAQAGNPAAAKLTAALKSAIASLNAGEVEQAQKLVEKLPSVLDRLEGATPAAPGGASTGDTDAIRQKLETAFGPIAQNLDTLKDQAGDKIADKADQISTMFWQVMDAGDWKKAANLIKMAKMFADKEMSAQAKKATEPEIEPASGILSGIKDAMGDVADAVGDVVDTVTDVVENVADAVSDAVDGAIDAADDFIDSMTESGRKKLELQALGFSESDQDRIVAELANNPNAMRDAKVALVDGMTITPDQKTALKSIAGGNARTFEALVKLAQADPTSFAAATETMKKLDADGPLDVTPAGIQATRDARAAAHAEEKAATIAVKNAKNAIDALNAGPAQGSGWETAQTAAADAQTAWAEFNAALPEPNEMTETQRNEAMLRGIQLDQLRKDAAAALVEAEKADKAAAAQALIEAQAAQQKAKADQAAQLETLKVQDAKRGMLDALTFGRLSPNAKPQIPAEDKAKFLEVFSKDGQLARNALDLAAHSPDPSVIAENAGFVADKMLDGFAAPSGDKLDLPEADMRTMATNALRLGATQGQEYFDGFATYLDSGAQLQPDPHGGMSKPLDDHAQERQRKNKIALSRTQAMSSAVIGQDGAVSFDTPKAKQAMDHMMFHPGSLTNFTPHMTDKMTEVKSLFADEATKEDAQRVIDATALPAPDAAGRVGALKIVAGTSGKDPGAVTDADAKASVIAAMMTPLSQGPVGSCFSTAPVRGIRETDPMRAMDEFSKLATTGMYTTPDGKTYPANVNPPKGENPLMRSWEYSVATAAAEMATSREHKKLSGALKKPETFSGIKDAIPLTEWNSSTNPDTGLVVPGVSAKLRKAITQQLKFEYNAGPEVGAVGGGGDGSSTDGGYQVTYKGAALASEADFMAAMRDIALTATGYSATSNEGKAVVAVIEDPKFADTILNAYSTADPKKKRKDRIAPWNMAGGGFEDQTERVLQGGTPSINKILPKSGLPSTRSGRTEKVIGSILNLGSTKPTDMKLISTRGDNANHAFNALPGHPSQDKIRDPDSDAKIKRELIDPGKALASTKLPTDQAARMYDDQLRALLAGADADMRDILADAFKRRPIEPMTPGELKAKVETELAAYRAAEAQRRAKNWIAANRPSADAKLQKRVLDFFVAQVDKGTSGDIQAALMQALPVPEVVIADTNWGGPEGQTFFVAAPDPVTGDLVMWKKDAFTGRMTPAGQNWEDSNWYEVK</sequence>
<dbReference type="Proteomes" id="UP001441944">
    <property type="component" value="Unassembled WGS sequence"/>
</dbReference>
<dbReference type="RefSeq" id="WP_353402053.1">
    <property type="nucleotide sequence ID" value="NZ_BAABWU010000020.1"/>
</dbReference>
<comment type="caution">
    <text evidence="2">The sequence shown here is derived from an EMBL/GenBank/DDBJ whole genome shotgun (WGS) entry which is preliminary data.</text>
</comment>
<accession>A0ABQ0AQU4</accession>
<reference evidence="2 3" key="1">
    <citation type="submission" date="2024-04" db="EMBL/GenBank/DDBJ databases">
        <title>Draft genome sequence of Pseudophaeobacter arcticus NBRC 116598.</title>
        <authorList>
            <person name="Miyakawa T."/>
            <person name="Kusuya Y."/>
            <person name="Miura T."/>
        </authorList>
    </citation>
    <scope>NUCLEOTIDE SEQUENCE [LARGE SCALE GENOMIC DNA]</scope>
    <source>
        <strain evidence="2 3">SU-CL00105</strain>
    </source>
</reference>
<name>A0ABQ0AQU4_9RHOB</name>
<evidence type="ECO:0000313" key="3">
    <source>
        <dbReference type="Proteomes" id="UP001441944"/>
    </source>
</evidence>
<gene>
    <name evidence="2" type="ORF">NBRC116598_36960</name>
</gene>
<proteinExistence type="predicted"/>
<organism evidence="2 3">
    <name type="scientific">Pseudophaeobacter arcticus</name>
    <dbReference type="NCBI Taxonomy" id="385492"/>
    <lineage>
        <taxon>Bacteria</taxon>
        <taxon>Pseudomonadati</taxon>
        <taxon>Pseudomonadota</taxon>
        <taxon>Alphaproteobacteria</taxon>
        <taxon>Rhodobacterales</taxon>
        <taxon>Paracoccaceae</taxon>
        <taxon>Pseudophaeobacter</taxon>
    </lineage>
</organism>
<evidence type="ECO:0000313" key="2">
    <source>
        <dbReference type="EMBL" id="GAA6198251.1"/>
    </source>
</evidence>